<organism evidence="2 3">
    <name type="scientific">Microtetraspora malaysiensis</name>
    <dbReference type="NCBI Taxonomy" id="161358"/>
    <lineage>
        <taxon>Bacteria</taxon>
        <taxon>Bacillati</taxon>
        <taxon>Actinomycetota</taxon>
        <taxon>Actinomycetes</taxon>
        <taxon>Streptosporangiales</taxon>
        <taxon>Streptosporangiaceae</taxon>
        <taxon>Microtetraspora</taxon>
    </lineage>
</organism>
<dbReference type="Proteomes" id="UP001602013">
    <property type="component" value="Unassembled WGS sequence"/>
</dbReference>
<evidence type="ECO:0000313" key="3">
    <source>
        <dbReference type="Proteomes" id="UP001602013"/>
    </source>
</evidence>
<reference evidence="2 3" key="1">
    <citation type="submission" date="2024-10" db="EMBL/GenBank/DDBJ databases">
        <title>The Natural Products Discovery Center: Release of the First 8490 Sequenced Strains for Exploring Actinobacteria Biosynthetic Diversity.</title>
        <authorList>
            <person name="Kalkreuter E."/>
            <person name="Kautsar S.A."/>
            <person name="Yang D."/>
            <person name="Bader C.D."/>
            <person name="Teijaro C.N."/>
            <person name="Fluegel L."/>
            <person name="Davis C.M."/>
            <person name="Simpson J.R."/>
            <person name="Lauterbach L."/>
            <person name="Steele A.D."/>
            <person name="Gui C."/>
            <person name="Meng S."/>
            <person name="Li G."/>
            <person name="Viehrig K."/>
            <person name="Ye F."/>
            <person name="Su P."/>
            <person name="Kiefer A.F."/>
            <person name="Nichols A."/>
            <person name="Cepeda A.J."/>
            <person name="Yan W."/>
            <person name="Fan B."/>
            <person name="Jiang Y."/>
            <person name="Adhikari A."/>
            <person name="Zheng C.-J."/>
            <person name="Schuster L."/>
            <person name="Cowan T.M."/>
            <person name="Smanski M.J."/>
            <person name="Chevrette M.G."/>
            <person name="De Carvalho L.P.S."/>
            <person name="Shen B."/>
        </authorList>
    </citation>
    <scope>NUCLEOTIDE SEQUENCE [LARGE SCALE GENOMIC DNA]</scope>
    <source>
        <strain evidence="2 3">NPDC002173</strain>
    </source>
</reference>
<evidence type="ECO:0000256" key="1">
    <source>
        <dbReference type="SAM" id="MobiDB-lite"/>
    </source>
</evidence>
<keyword evidence="3" id="KW-1185">Reference proteome</keyword>
<protein>
    <submittedName>
        <fullName evidence="2">Helix-turn-helix transcriptional regulator</fullName>
    </submittedName>
</protein>
<accession>A0ABW6SKA6</accession>
<evidence type="ECO:0000313" key="2">
    <source>
        <dbReference type="EMBL" id="MFF3665394.1"/>
    </source>
</evidence>
<dbReference type="InterPro" id="IPR036388">
    <property type="entry name" value="WH-like_DNA-bd_sf"/>
</dbReference>
<feature type="region of interest" description="Disordered" evidence="1">
    <location>
        <begin position="87"/>
        <end position="140"/>
    </location>
</feature>
<comment type="caution">
    <text evidence="2">The sequence shown here is derived from an EMBL/GenBank/DDBJ whole genome shotgun (WGS) entry which is preliminary data.</text>
</comment>
<dbReference type="Gene3D" id="1.10.10.10">
    <property type="entry name" value="Winged helix-like DNA-binding domain superfamily/Winged helix DNA-binding domain"/>
    <property type="match status" value="1"/>
</dbReference>
<dbReference type="SUPFAM" id="SSF46785">
    <property type="entry name" value="Winged helix' DNA-binding domain"/>
    <property type="match status" value="1"/>
</dbReference>
<dbReference type="RefSeq" id="WP_387409390.1">
    <property type="nucleotide sequence ID" value="NZ_JBIASD010000004.1"/>
</dbReference>
<gene>
    <name evidence="2" type="ORF">ACFYXI_07350</name>
</gene>
<sequence>MGQRLHAFTIGRDKKEWDPTFADLAADLDLSERTVEPALDDLETDGWIVVTRLHRRNIYRLAWPLRDVLAPPTSEVPLCGVPTKKGGACTKRAGRGTETPGVGPCKQHREDPDPELLPLDLPTGEPQPLRSTEPADIPELGDHSTATVADFDRNHCGVQPQPLRPDTATVAVPYVGTFVPFDVRENPRLLAVGEPHVRNARESRSAPAAQPDNSFLARYAVTSIGRYRAAQPWVRKQLARLAETALDAGFGRDAVARYAQLVIAEGRYLPHQHIPEFRAALDRLGRDAVLGDVCRVCGVPGCACTTPEPAPVAEDRPWTADDQAAFERTLALFDINPDELDQTGSPS</sequence>
<dbReference type="InterPro" id="IPR036390">
    <property type="entry name" value="WH_DNA-bd_sf"/>
</dbReference>
<name>A0ABW6SKA6_9ACTN</name>
<dbReference type="EMBL" id="JBIASD010000004">
    <property type="protein sequence ID" value="MFF3665394.1"/>
    <property type="molecule type" value="Genomic_DNA"/>
</dbReference>
<proteinExistence type="predicted"/>